<evidence type="ECO:0000256" key="1">
    <source>
        <dbReference type="SAM" id="MobiDB-lite"/>
    </source>
</evidence>
<reference evidence="2" key="1">
    <citation type="submission" date="2021-01" db="EMBL/GenBank/DDBJ databases">
        <authorList>
            <person name="Corre E."/>
            <person name="Pelletier E."/>
            <person name="Niang G."/>
            <person name="Scheremetjew M."/>
            <person name="Finn R."/>
            <person name="Kale V."/>
            <person name="Holt S."/>
            <person name="Cochrane G."/>
            <person name="Meng A."/>
            <person name="Brown T."/>
            <person name="Cohen L."/>
        </authorList>
    </citation>
    <scope>NUCLEOTIDE SEQUENCE</scope>
    <source>
        <strain evidence="2">UIO037</strain>
    </source>
</reference>
<dbReference type="SUPFAM" id="SSF52799">
    <property type="entry name" value="(Phosphotyrosine protein) phosphatases II"/>
    <property type="match status" value="1"/>
</dbReference>
<dbReference type="InterPro" id="IPR029021">
    <property type="entry name" value="Prot-tyrosine_phosphatase-like"/>
</dbReference>
<proteinExistence type="predicted"/>
<protein>
    <submittedName>
        <fullName evidence="2">Uncharacterized protein</fullName>
    </submittedName>
</protein>
<dbReference type="Gene3D" id="3.90.190.10">
    <property type="entry name" value="Protein tyrosine phosphatase superfamily"/>
    <property type="match status" value="1"/>
</dbReference>
<dbReference type="EMBL" id="HBKO01015345">
    <property type="protein sequence ID" value="CAE2212376.1"/>
    <property type="molecule type" value="Transcribed_RNA"/>
</dbReference>
<gene>
    <name evidence="2" type="ORF">CPOL0286_LOCUS6992</name>
</gene>
<name>A0A7S4HXI6_9EUKA</name>
<feature type="compositionally biased region" description="Basic and acidic residues" evidence="1">
    <location>
        <begin position="240"/>
        <end position="249"/>
    </location>
</feature>
<dbReference type="AlphaFoldDB" id="A0A7S4HXI6"/>
<sequence length="290" mass="30220">MEFDYVPFETLHSLASAIRAATDDDTFSAPPPFFSGFWEGTTKSCGLSKDDALELAEAVHADFSSREFHLVSKKPRTLWIGDLCCTESRLAVQTLGIKGVCTIASHGIDELWAADGVRYMTAIVTPTSSLSEQLEACISFLDSHTPAVVCCSSGIGASALVAAAFLIHSQPSLEPAKAIEAVRQATVGGGRLDLSEEDLGALQRFATSVATSTPPAAPSNLGVTPTGGSIGRPLPPSPVADKKATKEGVPRGGGGGGDDSARKRARRGIGTELTQEMLHCTEPSSTTSSL</sequence>
<feature type="region of interest" description="Disordered" evidence="1">
    <location>
        <begin position="210"/>
        <end position="290"/>
    </location>
</feature>
<organism evidence="2">
    <name type="scientific">Prymnesium polylepis</name>
    <dbReference type="NCBI Taxonomy" id="72548"/>
    <lineage>
        <taxon>Eukaryota</taxon>
        <taxon>Haptista</taxon>
        <taxon>Haptophyta</taxon>
        <taxon>Prymnesiophyceae</taxon>
        <taxon>Prymnesiales</taxon>
        <taxon>Prymnesiaceae</taxon>
        <taxon>Prymnesium</taxon>
    </lineage>
</organism>
<evidence type="ECO:0000313" key="2">
    <source>
        <dbReference type="EMBL" id="CAE2212376.1"/>
    </source>
</evidence>
<accession>A0A7S4HXI6</accession>